<name>A0A5C3NYG8_9APHY</name>
<dbReference type="InParanoid" id="A0A5C3NYG8"/>
<evidence type="ECO:0000313" key="2">
    <source>
        <dbReference type="Proteomes" id="UP000308197"/>
    </source>
</evidence>
<dbReference type="Proteomes" id="UP000308197">
    <property type="component" value="Unassembled WGS sequence"/>
</dbReference>
<accession>A0A5C3NYG8</accession>
<protein>
    <submittedName>
        <fullName evidence="1">Uncharacterized protein</fullName>
    </submittedName>
</protein>
<evidence type="ECO:0000313" key="1">
    <source>
        <dbReference type="EMBL" id="TFK81839.1"/>
    </source>
</evidence>
<proteinExistence type="predicted"/>
<sequence length="148" mass="17639">MKAVTLRYVDSDVPETSSLSSVTDIPTLHEMWDDADLGRWQNRSPLVIRGVAIPLEHWATVYRRQYRRIGPCAFWSQYSQKGQRLPMTRILKQLKASRMEKDKELAERALVEHSERFSDHYTYRRGREHRVYTRPRAIAQRFLHLLEQ</sequence>
<organism evidence="1 2">
    <name type="scientific">Polyporus arcularius HHB13444</name>
    <dbReference type="NCBI Taxonomy" id="1314778"/>
    <lineage>
        <taxon>Eukaryota</taxon>
        <taxon>Fungi</taxon>
        <taxon>Dikarya</taxon>
        <taxon>Basidiomycota</taxon>
        <taxon>Agaricomycotina</taxon>
        <taxon>Agaricomycetes</taxon>
        <taxon>Polyporales</taxon>
        <taxon>Polyporaceae</taxon>
        <taxon>Polyporus</taxon>
    </lineage>
</organism>
<dbReference type="EMBL" id="ML211552">
    <property type="protein sequence ID" value="TFK81839.1"/>
    <property type="molecule type" value="Genomic_DNA"/>
</dbReference>
<gene>
    <name evidence="1" type="ORF">K466DRAFT_501426</name>
</gene>
<dbReference type="AlphaFoldDB" id="A0A5C3NYG8"/>
<keyword evidence="2" id="KW-1185">Reference proteome</keyword>
<reference evidence="1 2" key="1">
    <citation type="journal article" date="2019" name="Nat. Ecol. Evol.">
        <title>Megaphylogeny resolves global patterns of mushroom evolution.</title>
        <authorList>
            <person name="Varga T."/>
            <person name="Krizsan K."/>
            <person name="Foldi C."/>
            <person name="Dima B."/>
            <person name="Sanchez-Garcia M."/>
            <person name="Sanchez-Ramirez S."/>
            <person name="Szollosi G.J."/>
            <person name="Szarkandi J.G."/>
            <person name="Papp V."/>
            <person name="Albert L."/>
            <person name="Andreopoulos W."/>
            <person name="Angelini C."/>
            <person name="Antonin V."/>
            <person name="Barry K.W."/>
            <person name="Bougher N.L."/>
            <person name="Buchanan P."/>
            <person name="Buyck B."/>
            <person name="Bense V."/>
            <person name="Catcheside P."/>
            <person name="Chovatia M."/>
            <person name="Cooper J."/>
            <person name="Damon W."/>
            <person name="Desjardin D."/>
            <person name="Finy P."/>
            <person name="Geml J."/>
            <person name="Haridas S."/>
            <person name="Hughes K."/>
            <person name="Justo A."/>
            <person name="Karasinski D."/>
            <person name="Kautmanova I."/>
            <person name="Kiss B."/>
            <person name="Kocsube S."/>
            <person name="Kotiranta H."/>
            <person name="LaButti K.M."/>
            <person name="Lechner B.E."/>
            <person name="Liimatainen K."/>
            <person name="Lipzen A."/>
            <person name="Lukacs Z."/>
            <person name="Mihaltcheva S."/>
            <person name="Morgado L.N."/>
            <person name="Niskanen T."/>
            <person name="Noordeloos M.E."/>
            <person name="Ohm R.A."/>
            <person name="Ortiz-Santana B."/>
            <person name="Ovrebo C."/>
            <person name="Racz N."/>
            <person name="Riley R."/>
            <person name="Savchenko A."/>
            <person name="Shiryaev A."/>
            <person name="Soop K."/>
            <person name="Spirin V."/>
            <person name="Szebenyi C."/>
            <person name="Tomsovsky M."/>
            <person name="Tulloss R.E."/>
            <person name="Uehling J."/>
            <person name="Grigoriev I.V."/>
            <person name="Vagvolgyi C."/>
            <person name="Papp T."/>
            <person name="Martin F.M."/>
            <person name="Miettinen O."/>
            <person name="Hibbett D.S."/>
            <person name="Nagy L.G."/>
        </authorList>
    </citation>
    <scope>NUCLEOTIDE SEQUENCE [LARGE SCALE GENOMIC DNA]</scope>
    <source>
        <strain evidence="1 2">HHB13444</strain>
    </source>
</reference>